<accession>A0ABT4U289</accession>
<dbReference type="RefSeq" id="WP_270685528.1">
    <property type="nucleotide sequence ID" value="NZ_JAQFWQ010000023.1"/>
</dbReference>
<keyword evidence="1" id="KW-0812">Transmembrane</keyword>
<protein>
    <recommendedName>
        <fullName evidence="4">Integral membrane protein</fullName>
    </recommendedName>
</protein>
<dbReference type="Proteomes" id="UP001527866">
    <property type="component" value="Unassembled WGS sequence"/>
</dbReference>
<evidence type="ECO:0000313" key="2">
    <source>
        <dbReference type="EMBL" id="MDA2811063.1"/>
    </source>
</evidence>
<evidence type="ECO:0000256" key="1">
    <source>
        <dbReference type="SAM" id="Phobius"/>
    </source>
</evidence>
<feature type="transmembrane region" description="Helical" evidence="1">
    <location>
        <begin position="7"/>
        <end position="28"/>
    </location>
</feature>
<keyword evidence="3" id="KW-1185">Reference proteome</keyword>
<sequence>MRAVAAIGAAAGVWLVLNIAIAFIPFLVPLEMLQDDIGEYVWFALPQTLITAAMVLVAGLVYGRDELRSAAGAAVVLVPPAVHLVAGVVLGVVAETETAMNIAQAVCSAAGALLVYLLIRPAEQPMRLASR</sequence>
<comment type="caution">
    <text evidence="2">The sequence shown here is derived from an EMBL/GenBank/DDBJ whole genome shotgun (WGS) entry which is preliminary data.</text>
</comment>
<name>A0ABT4U289_9ACTN</name>
<keyword evidence="1" id="KW-1133">Transmembrane helix</keyword>
<feature type="transmembrane region" description="Helical" evidence="1">
    <location>
        <begin position="40"/>
        <end position="63"/>
    </location>
</feature>
<organism evidence="2 3">
    <name type="scientific">Nocardiopsis endophytica</name>
    <dbReference type="NCBI Taxonomy" id="3018445"/>
    <lineage>
        <taxon>Bacteria</taxon>
        <taxon>Bacillati</taxon>
        <taxon>Actinomycetota</taxon>
        <taxon>Actinomycetes</taxon>
        <taxon>Streptosporangiales</taxon>
        <taxon>Nocardiopsidaceae</taxon>
        <taxon>Nocardiopsis</taxon>
    </lineage>
</organism>
<evidence type="ECO:0000313" key="3">
    <source>
        <dbReference type="Proteomes" id="UP001527866"/>
    </source>
</evidence>
<dbReference type="EMBL" id="JAQFWQ010000023">
    <property type="protein sequence ID" value="MDA2811063.1"/>
    <property type="molecule type" value="Genomic_DNA"/>
</dbReference>
<reference evidence="2 3" key="1">
    <citation type="submission" date="2023-01" db="EMBL/GenBank/DDBJ databases">
        <title>Draft genome sequence of Nocardiopsis sp. RSe5-2 isolated from halophytes.</title>
        <authorList>
            <person name="Duangmal K."/>
            <person name="Chantavorakit T."/>
        </authorList>
    </citation>
    <scope>NUCLEOTIDE SEQUENCE [LARGE SCALE GENOMIC DNA]</scope>
    <source>
        <strain evidence="2 3">RSe5-2</strain>
    </source>
</reference>
<gene>
    <name evidence="2" type="ORF">O4J56_10485</name>
</gene>
<evidence type="ECO:0008006" key="4">
    <source>
        <dbReference type="Google" id="ProtNLM"/>
    </source>
</evidence>
<feature type="transmembrane region" description="Helical" evidence="1">
    <location>
        <begin position="99"/>
        <end position="119"/>
    </location>
</feature>
<feature type="transmembrane region" description="Helical" evidence="1">
    <location>
        <begin position="70"/>
        <end position="93"/>
    </location>
</feature>
<keyword evidence="1" id="KW-0472">Membrane</keyword>
<proteinExistence type="predicted"/>